<evidence type="ECO:0000313" key="1">
    <source>
        <dbReference type="EMBL" id="MEQ2280556.1"/>
    </source>
</evidence>
<proteinExistence type="predicted"/>
<dbReference type="EMBL" id="JAHRIP010001801">
    <property type="protein sequence ID" value="MEQ2280556.1"/>
    <property type="molecule type" value="Genomic_DNA"/>
</dbReference>
<reference evidence="1 2" key="1">
    <citation type="submission" date="2021-06" db="EMBL/GenBank/DDBJ databases">
        <authorList>
            <person name="Palmer J.M."/>
        </authorList>
    </citation>
    <scope>NUCLEOTIDE SEQUENCE [LARGE SCALE GENOMIC DNA]</scope>
    <source>
        <strain evidence="1 2">AS_MEX2019</strain>
        <tissue evidence="1">Muscle</tissue>
    </source>
</reference>
<dbReference type="Proteomes" id="UP001469553">
    <property type="component" value="Unassembled WGS sequence"/>
</dbReference>
<sequence length="80" mass="8801">MSGGRIPRLQVTRQNIGLAACFFVGNTWRRHTGVRFDAGFLETVCDLTVVTRLSRRAPCAARLAHSLGWITNTVRSGVSN</sequence>
<organism evidence="1 2">
    <name type="scientific">Ameca splendens</name>
    <dbReference type="NCBI Taxonomy" id="208324"/>
    <lineage>
        <taxon>Eukaryota</taxon>
        <taxon>Metazoa</taxon>
        <taxon>Chordata</taxon>
        <taxon>Craniata</taxon>
        <taxon>Vertebrata</taxon>
        <taxon>Euteleostomi</taxon>
        <taxon>Actinopterygii</taxon>
        <taxon>Neopterygii</taxon>
        <taxon>Teleostei</taxon>
        <taxon>Neoteleostei</taxon>
        <taxon>Acanthomorphata</taxon>
        <taxon>Ovalentaria</taxon>
        <taxon>Atherinomorphae</taxon>
        <taxon>Cyprinodontiformes</taxon>
        <taxon>Goodeidae</taxon>
        <taxon>Ameca</taxon>
    </lineage>
</organism>
<evidence type="ECO:0000313" key="2">
    <source>
        <dbReference type="Proteomes" id="UP001469553"/>
    </source>
</evidence>
<keyword evidence="2" id="KW-1185">Reference proteome</keyword>
<comment type="caution">
    <text evidence="1">The sequence shown here is derived from an EMBL/GenBank/DDBJ whole genome shotgun (WGS) entry which is preliminary data.</text>
</comment>
<name>A0ABV0XGH0_9TELE</name>
<gene>
    <name evidence="1" type="ORF">AMECASPLE_021102</name>
</gene>
<accession>A0ABV0XGH0</accession>
<protein>
    <submittedName>
        <fullName evidence="1">Uncharacterized protein</fullName>
    </submittedName>
</protein>